<dbReference type="GeneID" id="77932303"/>
<evidence type="ECO:0000313" key="2">
    <source>
        <dbReference type="Proteomes" id="UP000693725"/>
    </source>
</evidence>
<name>A0A8F3E9V1_9CAUD</name>
<accession>A0A8F3E9V1</accession>
<dbReference type="RefSeq" id="YP_010656426.1">
    <property type="nucleotide sequence ID" value="NC_070838.1"/>
</dbReference>
<reference evidence="1" key="1">
    <citation type="submission" date="2021-04" db="EMBL/GenBank/DDBJ databases">
        <authorList>
            <person name="Edwards E.G."/>
            <person name="Siddiqui F.A."/>
            <person name="Anastasi R.E."/>
            <person name="Conroy D.J."/>
            <person name="Gerton T.J."/>
            <person name="Laizure I.E."/>
            <person name="Reynolds J.D."/>
            <person name="Ulker M."/>
            <person name="Ouellette S.K."/>
            <person name="Duggan K.O."/>
            <person name="Johnson K.C."/>
            <person name="MacLea K.S."/>
            <person name="Garlena R.A."/>
            <person name="Russell D.A."/>
            <person name="Jacobs-Sera D."/>
            <person name="Hatfull G.F."/>
        </authorList>
    </citation>
    <scope>NUCLEOTIDE SEQUENCE</scope>
</reference>
<dbReference type="EMBL" id="MW862992">
    <property type="protein sequence ID" value="QWY82785.1"/>
    <property type="molecule type" value="Genomic_DNA"/>
</dbReference>
<sequence>MSSTTRTTGKMIGLAILAVVVIVALSWGGWALSVALSGPKGVGDAIKTKNSAENWTAAQARFEKQYAAVKGLDQKIAVHRTALAADPKNPTLQTNLTGVTTACLSAVAEYDAESRKYLSEEFKSTDLPYQIDQTNPATDCK</sequence>
<proteinExistence type="predicted"/>
<keyword evidence="2" id="KW-1185">Reference proteome</keyword>
<organism evidence="1 2">
    <name type="scientific">Arthrobacter phage SilentRX</name>
    <dbReference type="NCBI Taxonomy" id="2836091"/>
    <lineage>
        <taxon>Viruses</taxon>
        <taxon>Duplodnaviria</taxon>
        <taxon>Heunggongvirae</taxon>
        <taxon>Uroviricota</taxon>
        <taxon>Caudoviricetes</taxon>
        <taxon>Silentrexvirus</taxon>
        <taxon>Silentrexvirus silentrx</taxon>
    </lineage>
</organism>
<dbReference type="Proteomes" id="UP000693725">
    <property type="component" value="Segment"/>
</dbReference>
<evidence type="ECO:0000313" key="1">
    <source>
        <dbReference type="EMBL" id="QWY82785.1"/>
    </source>
</evidence>
<protein>
    <submittedName>
        <fullName evidence="1">Uncharacterized protein</fullName>
    </submittedName>
</protein>
<gene>
    <name evidence="1" type="primary">45</name>
    <name evidence="1" type="ORF">SEA_SILENTRX_45</name>
</gene>
<dbReference type="KEGG" id="vg:77932303"/>